<keyword evidence="2" id="KW-1185">Reference proteome</keyword>
<gene>
    <name evidence="1" type="ORF">GCM10009760_52730</name>
</gene>
<proteinExistence type="predicted"/>
<accession>A0ABP5LXR7</accession>
<dbReference type="Proteomes" id="UP001422759">
    <property type="component" value="Unassembled WGS sequence"/>
</dbReference>
<reference evidence="2" key="1">
    <citation type="journal article" date="2019" name="Int. J. Syst. Evol. Microbiol.">
        <title>The Global Catalogue of Microorganisms (GCM) 10K type strain sequencing project: providing services to taxonomists for standard genome sequencing and annotation.</title>
        <authorList>
            <consortium name="The Broad Institute Genomics Platform"/>
            <consortium name="The Broad Institute Genome Sequencing Center for Infectious Disease"/>
            <person name="Wu L."/>
            <person name="Ma J."/>
        </authorList>
    </citation>
    <scope>NUCLEOTIDE SEQUENCE [LARGE SCALE GENOMIC DNA]</scope>
    <source>
        <strain evidence="2">JCM 14560</strain>
    </source>
</reference>
<name>A0ABP5LXR7_9ACTN</name>
<sequence>MGNRPLVNPGALLDAAALRTRTPSPRPDWAGLGRITGNTELDGRLVLDADDGQPMLSLDPGLALTLLGIARRQRLA</sequence>
<organism evidence="1 2">
    <name type="scientific">Kitasatospora kazusensis</name>
    <dbReference type="NCBI Taxonomy" id="407974"/>
    <lineage>
        <taxon>Bacteria</taxon>
        <taxon>Bacillati</taxon>
        <taxon>Actinomycetota</taxon>
        <taxon>Actinomycetes</taxon>
        <taxon>Kitasatosporales</taxon>
        <taxon>Streptomycetaceae</taxon>
        <taxon>Kitasatospora</taxon>
    </lineage>
</organism>
<protein>
    <submittedName>
        <fullName evidence="1">Uncharacterized protein</fullName>
    </submittedName>
</protein>
<evidence type="ECO:0000313" key="2">
    <source>
        <dbReference type="Proteomes" id="UP001422759"/>
    </source>
</evidence>
<evidence type="ECO:0000313" key="1">
    <source>
        <dbReference type="EMBL" id="GAA2154141.1"/>
    </source>
</evidence>
<comment type="caution">
    <text evidence="1">The sequence shown here is derived from an EMBL/GenBank/DDBJ whole genome shotgun (WGS) entry which is preliminary data.</text>
</comment>
<dbReference type="EMBL" id="BAAANT010000041">
    <property type="protein sequence ID" value="GAA2154141.1"/>
    <property type="molecule type" value="Genomic_DNA"/>
</dbReference>